<feature type="non-terminal residue" evidence="1">
    <location>
        <position position="47"/>
    </location>
</feature>
<comment type="caution">
    <text evidence="1">The sequence shown here is derived from an EMBL/GenBank/DDBJ whole genome shotgun (WGS) entry which is preliminary data.</text>
</comment>
<evidence type="ECO:0000313" key="2">
    <source>
        <dbReference type="Proteomes" id="UP001365781"/>
    </source>
</evidence>
<organism evidence="1 2">
    <name type="scientific">Streptomyces brasiliscabiei</name>
    <dbReference type="NCBI Taxonomy" id="2736302"/>
    <lineage>
        <taxon>Bacteria</taxon>
        <taxon>Bacillati</taxon>
        <taxon>Actinomycetota</taxon>
        <taxon>Actinomycetes</taxon>
        <taxon>Kitasatosporales</taxon>
        <taxon>Streptomycetaceae</taxon>
        <taxon>Streptomyces</taxon>
    </lineage>
</organism>
<reference evidence="1 2" key="1">
    <citation type="submission" date="2024-03" db="EMBL/GenBank/DDBJ databases">
        <title>First Report of Pectobacterium brasiliscabiei causing potato scab in china.</title>
        <authorList>
            <person name="Handique U."/>
        </authorList>
    </citation>
    <scope>NUCLEOTIDE SEQUENCE [LARGE SCALE GENOMIC DNA]</scope>
    <source>
        <strain evidence="1 2">ZRIMU1503</strain>
    </source>
</reference>
<dbReference type="Proteomes" id="UP001365781">
    <property type="component" value="Unassembled WGS sequence"/>
</dbReference>
<proteinExistence type="predicted"/>
<keyword evidence="1" id="KW-0067">ATP-binding</keyword>
<dbReference type="GO" id="GO:0005524">
    <property type="term" value="F:ATP binding"/>
    <property type="evidence" value="ECO:0007669"/>
    <property type="project" value="UniProtKB-KW"/>
</dbReference>
<gene>
    <name evidence="1" type="ORF">WB403_50385</name>
</gene>
<sequence length="47" mass="4941">MRHDPASAAVVVMLRGLKMYGMAQAVSDLIEQGAPAFDAAVPILSQL</sequence>
<protein>
    <submittedName>
        <fullName evidence="1">ATP-binding protein</fullName>
    </submittedName>
</protein>
<evidence type="ECO:0000313" key="1">
    <source>
        <dbReference type="EMBL" id="MEI5617320.1"/>
    </source>
</evidence>
<dbReference type="EMBL" id="JBBAYM010000474">
    <property type="protein sequence ID" value="MEI5617320.1"/>
    <property type="molecule type" value="Genomic_DNA"/>
</dbReference>
<keyword evidence="1" id="KW-0547">Nucleotide-binding</keyword>
<keyword evidence="2" id="KW-1185">Reference proteome</keyword>
<accession>A0ABU8GY40</accession>
<name>A0ABU8GY40_9ACTN</name>